<comment type="caution">
    <text evidence="1">The sequence shown here is derived from an EMBL/GenBank/DDBJ whole genome shotgun (WGS) entry which is preliminary data.</text>
</comment>
<proteinExistence type="predicted"/>
<dbReference type="Proteomes" id="UP000886520">
    <property type="component" value="Chromosome 4"/>
</dbReference>
<name>A0A9D4V7K0_ADICA</name>
<evidence type="ECO:0000313" key="1">
    <source>
        <dbReference type="EMBL" id="KAI5080915.1"/>
    </source>
</evidence>
<accession>A0A9D4V7K0</accession>
<sequence length="71" mass="7865">MDWQGQQLAEQIMHCCSTCRRTRLGLLQSAPHAVARSKGCSCRVHLQEQAAAGHCHKEALLQGLQEIVQGR</sequence>
<reference evidence="1" key="1">
    <citation type="submission" date="2021-01" db="EMBL/GenBank/DDBJ databases">
        <title>Adiantum capillus-veneris genome.</title>
        <authorList>
            <person name="Fang Y."/>
            <person name="Liao Q."/>
        </authorList>
    </citation>
    <scope>NUCLEOTIDE SEQUENCE</scope>
    <source>
        <strain evidence="1">H3</strain>
        <tissue evidence="1">Leaf</tissue>
    </source>
</reference>
<organism evidence="1 2">
    <name type="scientific">Adiantum capillus-veneris</name>
    <name type="common">Maidenhair fern</name>
    <dbReference type="NCBI Taxonomy" id="13818"/>
    <lineage>
        <taxon>Eukaryota</taxon>
        <taxon>Viridiplantae</taxon>
        <taxon>Streptophyta</taxon>
        <taxon>Embryophyta</taxon>
        <taxon>Tracheophyta</taxon>
        <taxon>Polypodiopsida</taxon>
        <taxon>Polypodiidae</taxon>
        <taxon>Polypodiales</taxon>
        <taxon>Pteridineae</taxon>
        <taxon>Pteridaceae</taxon>
        <taxon>Vittarioideae</taxon>
        <taxon>Adiantum</taxon>
    </lineage>
</organism>
<dbReference type="EMBL" id="JABFUD020000004">
    <property type="protein sequence ID" value="KAI5080915.1"/>
    <property type="molecule type" value="Genomic_DNA"/>
</dbReference>
<dbReference type="AlphaFoldDB" id="A0A9D4V7K0"/>
<protein>
    <submittedName>
        <fullName evidence="1">Uncharacterized protein</fullName>
    </submittedName>
</protein>
<keyword evidence="2" id="KW-1185">Reference proteome</keyword>
<gene>
    <name evidence="1" type="ORF">GOP47_0004098</name>
</gene>
<evidence type="ECO:0000313" key="2">
    <source>
        <dbReference type="Proteomes" id="UP000886520"/>
    </source>
</evidence>